<dbReference type="EMBL" id="JAQQWE010000008">
    <property type="protein sequence ID" value="KAK7942531.1"/>
    <property type="molecule type" value="Genomic_DNA"/>
</dbReference>
<dbReference type="GeneID" id="92080928"/>
<name>A0ABR1PYS8_9PEZI</name>
<feature type="signal peptide" evidence="2">
    <location>
        <begin position="1"/>
        <end position="17"/>
    </location>
</feature>
<feature type="chain" id="PRO_5047403587" evidence="2">
    <location>
        <begin position="18"/>
        <end position="315"/>
    </location>
</feature>
<reference evidence="3 4" key="1">
    <citation type="submission" date="2023-01" db="EMBL/GenBank/DDBJ databases">
        <title>Analysis of 21 Apiospora genomes using comparative genomics revels a genus with tremendous synthesis potential of carbohydrate active enzymes and secondary metabolites.</title>
        <authorList>
            <person name="Sorensen T."/>
        </authorList>
    </citation>
    <scope>NUCLEOTIDE SEQUENCE [LARGE SCALE GENOMIC DNA]</scope>
    <source>
        <strain evidence="3 4">CBS 24483</strain>
    </source>
</reference>
<comment type="caution">
    <text evidence="3">The sequence shown here is derived from an EMBL/GenBank/DDBJ whole genome shotgun (WGS) entry which is preliminary data.</text>
</comment>
<protein>
    <submittedName>
        <fullName evidence="3">Uncharacterized protein</fullName>
    </submittedName>
</protein>
<dbReference type="RefSeq" id="XP_066694562.1">
    <property type="nucleotide sequence ID" value="XM_066847866.1"/>
</dbReference>
<feature type="compositionally biased region" description="Basic and acidic residues" evidence="1">
    <location>
        <begin position="118"/>
        <end position="134"/>
    </location>
</feature>
<dbReference type="Proteomes" id="UP001391051">
    <property type="component" value="Unassembled WGS sequence"/>
</dbReference>
<feature type="region of interest" description="Disordered" evidence="1">
    <location>
        <begin position="85"/>
        <end position="134"/>
    </location>
</feature>
<organism evidence="3 4">
    <name type="scientific">Apiospora aurea</name>
    <dbReference type="NCBI Taxonomy" id="335848"/>
    <lineage>
        <taxon>Eukaryota</taxon>
        <taxon>Fungi</taxon>
        <taxon>Dikarya</taxon>
        <taxon>Ascomycota</taxon>
        <taxon>Pezizomycotina</taxon>
        <taxon>Sordariomycetes</taxon>
        <taxon>Xylariomycetidae</taxon>
        <taxon>Amphisphaeriales</taxon>
        <taxon>Apiosporaceae</taxon>
        <taxon>Apiospora</taxon>
    </lineage>
</organism>
<gene>
    <name evidence="3" type="ORF">PG986_011644</name>
</gene>
<evidence type="ECO:0000313" key="4">
    <source>
        <dbReference type="Proteomes" id="UP001391051"/>
    </source>
</evidence>
<proteinExistence type="predicted"/>
<sequence length="315" mass="34464">MVIICEIFALLLGSTSRVEELLDTNPARLRNLPSRYDGTLAFIPETLPEQQAIEGAPDDTQHASASGLWDLGGLQKRIASPVDGLLAAPHTDGPTVRYPRRDLGHRPISNKDLALEVQGRDKPLGPPSFEHERRHDHSGHAASVCCESDRAHRIVTRRLRAWERARRGRQKLADDAWLGGDGGDVAVCYESESVRRGGACCNAFIRRRDAQAHGPLVVSLGPCGRCFAASFESDFNGHKVPANGQDELYVDAPLEQIPLSFHEGLDGVEEAPCGLQLSHEGVEIAVRRTLTAYGLEAIDILSVLLRAGLWEIWPV</sequence>
<accession>A0ABR1PYS8</accession>
<evidence type="ECO:0000256" key="2">
    <source>
        <dbReference type="SAM" id="SignalP"/>
    </source>
</evidence>
<evidence type="ECO:0000313" key="3">
    <source>
        <dbReference type="EMBL" id="KAK7942531.1"/>
    </source>
</evidence>
<keyword evidence="2" id="KW-0732">Signal</keyword>
<evidence type="ECO:0000256" key="1">
    <source>
        <dbReference type="SAM" id="MobiDB-lite"/>
    </source>
</evidence>
<keyword evidence="4" id="KW-1185">Reference proteome</keyword>